<dbReference type="InterPro" id="IPR056798">
    <property type="entry name" value="ADH_Fe_C"/>
</dbReference>
<dbReference type="Gene3D" id="3.40.1080.10">
    <property type="entry name" value="Glutaconate Coenzyme A-transferase"/>
    <property type="match status" value="2"/>
</dbReference>
<dbReference type="InterPro" id="IPR004165">
    <property type="entry name" value="CoA_trans_fam_I"/>
</dbReference>
<dbReference type="InterPro" id="IPR018211">
    <property type="entry name" value="ADH_Fe_CS"/>
</dbReference>
<dbReference type="EMBL" id="ML987191">
    <property type="protein sequence ID" value="KAF2252944.1"/>
    <property type="molecule type" value="Genomic_DNA"/>
</dbReference>
<evidence type="ECO:0000313" key="6">
    <source>
        <dbReference type="Proteomes" id="UP000800094"/>
    </source>
</evidence>
<gene>
    <name evidence="5" type="ORF">BU26DRAFT_547565</name>
</gene>
<proteinExistence type="predicted"/>
<dbReference type="Pfam" id="PF01144">
    <property type="entry name" value="CoA_trans"/>
    <property type="match status" value="2"/>
</dbReference>
<evidence type="ECO:0000256" key="2">
    <source>
        <dbReference type="ARBA" id="ARBA00023002"/>
    </source>
</evidence>
<dbReference type="SUPFAM" id="SSF100950">
    <property type="entry name" value="NagB/RpiA/CoA transferase-like"/>
    <property type="match status" value="2"/>
</dbReference>
<feature type="domain" description="Alcohol dehydrogenase iron-type/glycerol dehydrogenase GldA" evidence="3">
    <location>
        <begin position="51"/>
        <end position="200"/>
    </location>
</feature>
<dbReference type="GO" id="GO:0016491">
    <property type="term" value="F:oxidoreductase activity"/>
    <property type="evidence" value="ECO:0007669"/>
    <property type="project" value="UniProtKB-KW"/>
</dbReference>
<dbReference type="GO" id="GO:0046872">
    <property type="term" value="F:metal ion binding"/>
    <property type="evidence" value="ECO:0007669"/>
    <property type="project" value="InterPro"/>
</dbReference>
<accession>A0A6A6IQX4</accession>
<dbReference type="PROSITE" id="PS00060">
    <property type="entry name" value="ADH_IRON_2"/>
    <property type="match status" value="1"/>
</dbReference>
<dbReference type="AlphaFoldDB" id="A0A6A6IQX4"/>
<dbReference type="Pfam" id="PF25137">
    <property type="entry name" value="ADH_Fe_C"/>
    <property type="match status" value="1"/>
</dbReference>
<organism evidence="5 6">
    <name type="scientific">Trematosphaeria pertusa</name>
    <dbReference type="NCBI Taxonomy" id="390896"/>
    <lineage>
        <taxon>Eukaryota</taxon>
        <taxon>Fungi</taxon>
        <taxon>Dikarya</taxon>
        <taxon>Ascomycota</taxon>
        <taxon>Pezizomycotina</taxon>
        <taxon>Dothideomycetes</taxon>
        <taxon>Pleosporomycetidae</taxon>
        <taxon>Pleosporales</taxon>
        <taxon>Massarineae</taxon>
        <taxon>Trematosphaeriaceae</taxon>
        <taxon>Trematosphaeria</taxon>
    </lineage>
</organism>
<reference evidence="5" key="1">
    <citation type="journal article" date="2020" name="Stud. Mycol.">
        <title>101 Dothideomycetes genomes: a test case for predicting lifestyles and emergence of pathogens.</title>
        <authorList>
            <person name="Haridas S."/>
            <person name="Albert R."/>
            <person name="Binder M."/>
            <person name="Bloem J."/>
            <person name="Labutti K."/>
            <person name="Salamov A."/>
            <person name="Andreopoulos B."/>
            <person name="Baker S."/>
            <person name="Barry K."/>
            <person name="Bills G."/>
            <person name="Bluhm B."/>
            <person name="Cannon C."/>
            <person name="Castanera R."/>
            <person name="Culley D."/>
            <person name="Daum C."/>
            <person name="Ezra D."/>
            <person name="Gonzalez J."/>
            <person name="Henrissat B."/>
            <person name="Kuo A."/>
            <person name="Liang C."/>
            <person name="Lipzen A."/>
            <person name="Lutzoni F."/>
            <person name="Magnuson J."/>
            <person name="Mondo S."/>
            <person name="Nolan M."/>
            <person name="Ohm R."/>
            <person name="Pangilinan J."/>
            <person name="Park H.-J."/>
            <person name="Ramirez L."/>
            <person name="Alfaro M."/>
            <person name="Sun H."/>
            <person name="Tritt A."/>
            <person name="Yoshinaga Y."/>
            <person name="Zwiers L.-H."/>
            <person name="Turgeon B."/>
            <person name="Goodwin S."/>
            <person name="Spatafora J."/>
            <person name="Crous P."/>
            <person name="Grigoriev I."/>
        </authorList>
    </citation>
    <scope>NUCLEOTIDE SEQUENCE</scope>
    <source>
        <strain evidence="5">CBS 122368</strain>
    </source>
</reference>
<feature type="domain" description="Fe-containing alcohol dehydrogenase-like C-terminal" evidence="4">
    <location>
        <begin position="214"/>
        <end position="393"/>
    </location>
</feature>
<evidence type="ECO:0000313" key="5">
    <source>
        <dbReference type="EMBL" id="KAF2252944.1"/>
    </source>
</evidence>
<evidence type="ECO:0000259" key="3">
    <source>
        <dbReference type="Pfam" id="PF00465"/>
    </source>
</evidence>
<protein>
    <submittedName>
        <fullName evidence="5">Uncharacterized protein</fullName>
    </submittedName>
</protein>
<dbReference type="Proteomes" id="UP000800094">
    <property type="component" value="Unassembled WGS sequence"/>
</dbReference>
<sequence length="1020" mass="110287">MRQCGVPFSFPQSLKFLQRRHSTMTLPSKYQNGSIDSALKGVYRASPVKLMIYGRGTSNQLADVVTELGGTKAFIITGRSLYEKTPVIKNIEKSLGSVHGGTFSKIGQHAPIGDIREATGLMSKSGCDVLISIGGGSPIDSAKAIAYNIHQETGKWVPSIAVPTTLSVAETTQNAGFTTAELHKIAVSNPELVPKAVVYDGDLALHTPLNLWTSTGIRSLDHAVELMYHPLASEIPTKRMCLEAIKDLFTYLPQSKANPNDADVRTRLFLACYSSLFPFLYTGGVGLSHSIGHAIGATYAIPHGITSCLSLAPTVHFKASNPEEAKQIARIIPYIGKQSTGSDEKDSHIVGVAISELVEQLGHKTSLTAYNVPTGDAEEEAIATRALHSKDHKDFGNLLIRGDLWRLADPESPPASGRQLRRYARSRLVATCKLSKRRVGNLKLRRQKVQHSRLHIANRGLRAAEPLEAGAALTAGCGRHRLASGALLAALHHCRIRELSHSSIVAGFTMQRTFLFAARRSGPAIRFFSSSAVRAEINKIYPSAQEAIKDMKSNTTVLVGGFGFSGVPNTLINAVRDRPDLTHFTVVSNNAGMPGVGLGQWLDTKQIGKMIASYIGDNKTFESMYLKGELDLELTPQGTIAEKCAAGAAGVPAFYTPAAYGTIVQTGELPVRYNTDGTIAKMSVPKETREFNGKAYVMEEAIFGDYAFVKVAKADRLGNCTFRKAQNNFNEAMGKNAKTTIVEADEIVEYGDIKPEDIHLQGIYVKKVIKSTAEKKIERLVFYKDPEEQKKALLEGGNSEASAKRERIIKRAAQELKDGMYVNLGIGMPLAAPAFLPKGVEIILESENGILGMGGYPKPGEEDPDLINAGKETVTLIKGAATFGSHESFGMIRAGRIDVAMLGAMQVNEFGDLANFMLPGKVKGIGGAMDLVANPTQTKVVITMEHVDKKGNPKILKQCTFPLTGQKCVSTIITDLAVFDVDRVNGLTLKEVAKGVTVDEVRAKTEAPFKVADDLKEIQV</sequence>
<dbReference type="PANTHER" id="PTHR13707">
    <property type="entry name" value="KETOACID-COENZYME A TRANSFERASE"/>
    <property type="match status" value="1"/>
</dbReference>
<dbReference type="InterPro" id="IPR037171">
    <property type="entry name" value="NagB/RpiA_transferase-like"/>
</dbReference>
<dbReference type="NCBIfam" id="TIGR02428">
    <property type="entry name" value="pcaJ_scoB_fam"/>
    <property type="match status" value="1"/>
</dbReference>
<keyword evidence="6" id="KW-1185">Reference proteome</keyword>
<dbReference type="Gene3D" id="1.20.1090.10">
    <property type="entry name" value="Dehydroquinate synthase-like - alpha domain"/>
    <property type="match status" value="1"/>
</dbReference>
<dbReference type="InterPro" id="IPR012791">
    <property type="entry name" value="3-oxoacid_CoA-transf_B"/>
</dbReference>
<dbReference type="RefSeq" id="XP_033687948.1">
    <property type="nucleotide sequence ID" value="XM_033831892.1"/>
</dbReference>
<evidence type="ECO:0000259" key="4">
    <source>
        <dbReference type="Pfam" id="PF25137"/>
    </source>
</evidence>
<dbReference type="PANTHER" id="PTHR13707:SF58">
    <property type="entry name" value="SUCCINYL-COA:3-KETOACID-COENZYME A TRANSFERASE"/>
    <property type="match status" value="1"/>
</dbReference>
<dbReference type="Pfam" id="PF00465">
    <property type="entry name" value="Fe-ADH"/>
    <property type="match status" value="1"/>
</dbReference>
<name>A0A6A6IQX4_9PLEO</name>
<dbReference type="SMART" id="SM00882">
    <property type="entry name" value="CoA_trans"/>
    <property type="match status" value="2"/>
</dbReference>
<dbReference type="InterPro" id="IPR001670">
    <property type="entry name" value="ADH_Fe/GldA"/>
</dbReference>
<dbReference type="OrthoDB" id="1933379at2759"/>
<dbReference type="SUPFAM" id="SSF56796">
    <property type="entry name" value="Dehydroquinate synthase-like"/>
    <property type="match status" value="1"/>
</dbReference>
<dbReference type="GeneID" id="54585222"/>
<keyword evidence="2" id="KW-0560">Oxidoreductase</keyword>
<keyword evidence="1" id="KW-0808">Transferase</keyword>
<dbReference type="GO" id="GO:0008260">
    <property type="term" value="F:succinyl-CoA:3-oxo-acid CoA-transferase activity"/>
    <property type="evidence" value="ECO:0007669"/>
    <property type="project" value="TreeGrafter"/>
</dbReference>
<evidence type="ECO:0000256" key="1">
    <source>
        <dbReference type="ARBA" id="ARBA00022679"/>
    </source>
</evidence>
<dbReference type="Gene3D" id="3.40.50.1970">
    <property type="match status" value="1"/>
</dbReference>
<dbReference type="CDD" id="cd08192">
    <property type="entry name" value="MAR-like"/>
    <property type="match status" value="1"/>
</dbReference>